<dbReference type="InterPro" id="IPR000595">
    <property type="entry name" value="cNMP-bd_dom"/>
</dbReference>
<name>A0A085NAZ5_9BILA</name>
<feature type="region of interest" description="Disordered" evidence="8">
    <location>
        <begin position="1"/>
        <end position="20"/>
    </location>
</feature>
<evidence type="ECO:0000313" key="10">
    <source>
        <dbReference type="EMBL" id="KFD66641.1"/>
    </source>
</evidence>
<evidence type="ECO:0000256" key="7">
    <source>
        <dbReference type="ARBA" id="ARBA00023149"/>
    </source>
</evidence>
<dbReference type="Pfam" id="PF00027">
    <property type="entry name" value="cNMP_binding"/>
    <property type="match status" value="2"/>
</dbReference>
<dbReference type="SUPFAM" id="SSF52540">
    <property type="entry name" value="P-loop containing nucleoside triphosphate hydrolases"/>
    <property type="match status" value="1"/>
</dbReference>
<dbReference type="Gene3D" id="1.20.890.10">
    <property type="entry name" value="cAMP-dependent protein kinase regulatory subunit, dimerization-anchoring domain"/>
    <property type="match status" value="1"/>
</dbReference>
<dbReference type="PROSITE" id="PS51421">
    <property type="entry name" value="RAS"/>
    <property type="match status" value="1"/>
</dbReference>
<feature type="compositionally biased region" description="Low complexity" evidence="8">
    <location>
        <begin position="214"/>
        <end position="224"/>
    </location>
</feature>
<dbReference type="Proteomes" id="UP000030758">
    <property type="component" value="Unassembled WGS sequence"/>
</dbReference>
<dbReference type="FunFam" id="2.60.120.10:FF:000120">
    <property type="entry name" value="cAMP-dependent protein kinase regulatory subunit"/>
    <property type="match status" value="1"/>
</dbReference>
<comment type="similarity">
    <text evidence="1">Belongs to the cAMP-dependent kinase regulatory chain family.</text>
</comment>
<accession>A0A085NAZ5</accession>
<keyword evidence="4" id="KW-0116">cAMP-binding</keyword>
<evidence type="ECO:0000256" key="1">
    <source>
        <dbReference type="ARBA" id="ARBA00005753"/>
    </source>
</evidence>
<dbReference type="AlphaFoldDB" id="A0A085NAZ5"/>
<dbReference type="InterPro" id="IPR027417">
    <property type="entry name" value="P-loop_NTPase"/>
</dbReference>
<dbReference type="GO" id="GO:0034236">
    <property type="term" value="F:protein kinase A catalytic subunit binding"/>
    <property type="evidence" value="ECO:0007669"/>
    <property type="project" value="TreeGrafter"/>
</dbReference>
<dbReference type="PRINTS" id="PR00103">
    <property type="entry name" value="CAMPKINASE"/>
</dbReference>
<dbReference type="Gene3D" id="3.40.50.300">
    <property type="entry name" value="P-loop containing nucleotide triphosphate hydrolases"/>
    <property type="match status" value="1"/>
</dbReference>
<dbReference type="PROSITE" id="PS51420">
    <property type="entry name" value="RHO"/>
    <property type="match status" value="1"/>
</dbReference>
<feature type="region of interest" description="Disordered" evidence="8">
    <location>
        <begin position="102"/>
        <end position="121"/>
    </location>
</feature>
<keyword evidence="7" id="KW-0114">cAMP</keyword>
<dbReference type="PROSITE" id="PS00888">
    <property type="entry name" value="CNMP_BINDING_1"/>
    <property type="match status" value="2"/>
</dbReference>
<dbReference type="GO" id="GO:0045595">
    <property type="term" value="P:regulation of cell differentiation"/>
    <property type="evidence" value="ECO:0007669"/>
    <property type="project" value="UniProtKB-ARBA"/>
</dbReference>
<dbReference type="GO" id="GO:0005952">
    <property type="term" value="C:cAMP-dependent protein kinase complex"/>
    <property type="evidence" value="ECO:0007669"/>
    <property type="project" value="InterPro"/>
</dbReference>
<dbReference type="PROSITE" id="PS00889">
    <property type="entry name" value="CNMP_BINDING_2"/>
    <property type="match status" value="2"/>
</dbReference>
<protein>
    <recommendedName>
        <fullName evidence="2">cAMP-dependent protein kinase regulatory subunit</fullName>
    </recommendedName>
</protein>
<reference evidence="10" key="1">
    <citation type="journal article" date="2014" name="Nat. Genet.">
        <title>Genome and transcriptome of the porcine whipworm Trichuris suis.</title>
        <authorList>
            <person name="Jex A.R."/>
            <person name="Nejsum P."/>
            <person name="Schwarz E.M."/>
            <person name="Hu L."/>
            <person name="Young N.D."/>
            <person name="Hall R.S."/>
            <person name="Korhonen P.K."/>
            <person name="Liao S."/>
            <person name="Thamsborg S."/>
            <person name="Xia J."/>
            <person name="Xu P."/>
            <person name="Wang S."/>
            <person name="Scheerlinck J.P."/>
            <person name="Hofmann A."/>
            <person name="Sternberg P.W."/>
            <person name="Wang J."/>
            <person name="Gasser R.B."/>
        </authorList>
    </citation>
    <scope>NUCLEOTIDE SEQUENCE [LARGE SCALE GENOMIC DNA]</scope>
    <source>
        <strain evidence="10">DCEP-RM93F</strain>
    </source>
</reference>
<dbReference type="InterPro" id="IPR014710">
    <property type="entry name" value="RmlC-like_jellyroll"/>
</dbReference>
<feature type="region of interest" description="Disordered" evidence="8">
    <location>
        <begin position="214"/>
        <end position="248"/>
    </location>
</feature>
<dbReference type="CDD" id="cd00038">
    <property type="entry name" value="CAP_ED"/>
    <property type="match status" value="2"/>
</dbReference>
<dbReference type="GO" id="GO:0003924">
    <property type="term" value="F:GTPase activity"/>
    <property type="evidence" value="ECO:0007669"/>
    <property type="project" value="InterPro"/>
</dbReference>
<dbReference type="InterPro" id="IPR001806">
    <property type="entry name" value="Small_GTPase"/>
</dbReference>
<dbReference type="EMBL" id="KL367522">
    <property type="protein sequence ID" value="KFD66641.1"/>
    <property type="molecule type" value="Genomic_DNA"/>
</dbReference>
<keyword evidence="6" id="KW-0547">Nucleotide-binding</keyword>
<dbReference type="SUPFAM" id="SSF51206">
    <property type="entry name" value="cAMP-binding domain-like"/>
    <property type="match status" value="2"/>
</dbReference>
<dbReference type="GO" id="GO:0005525">
    <property type="term" value="F:GTP binding"/>
    <property type="evidence" value="ECO:0007669"/>
    <property type="project" value="InterPro"/>
</dbReference>
<dbReference type="SUPFAM" id="SSF47391">
    <property type="entry name" value="Dimerization-anchoring domain of cAMP-dependent PK regulatory subunit"/>
    <property type="match status" value="1"/>
</dbReference>
<dbReference type="NCBIfam" id="TIGR00231">
    <property type="entry name" value="small_GTP"/>
    <property type="match status" value="1"/>
</dbReference>
<organism evidence="10">
    <name type="scientific">Trichuris suis</name>
    <name type="common">pig whipworm</name>
    <dbReference type="NCBI Taxonomy" id="68888"/>
    <lineage>
        <taxon>Eukaryota</taxon>
        <taxon>Metazoa</taxon>
        <taxon>Ecdysozoa</taxon>
        <taxon>Nematoda</taxon>
        <taxon>Enoplea</taxon>
        <taxon>Dorylaimia</taxon>
        <taxon>Trichinellida</taxon>
        <taxon>Trichuridae</taxon>
        <taxon>Trichuris</taxon>
    </lineage>
</organism>
<evidence type="ECO:0000256" key="6">
    <source>
        <dbReference type="ARBA" id="ARBA00022741"/>
    </source>
</evidence>
<dbReference type="Gene3D" id="2.60.120.10">
    <property type="entry name" value="Jelly Rolls"/>
    <property type="match status" value="2"/>
</dbReference>
<evidence type="ECO:0000256" key="4">
    <source>
        <dbReference type="ARBA" id="ARBA00022566"/>
    </source>
</evidence>
<dbReference type="SMART" id="SM00174">
    <property type="entry name" value="RHO"/>
    <property type="match status" value="1"/>
</dbReference>
<dbReference type="Pfam" id="PF00071">
    <property type="entry name" value="Ras"/>
    <property type="match status" value="1"/>
</dbReference>
<dbReference type="InterPro" id="IPR050503">
    <property type="entry name" value="cAMP-dep_PK_reg_su-like"/>
</dbReference>
<dbReference type="FunFam" id="2.60.120.10:FF:000006">
    <property type="entry name" value="cAMP-dependent protein kinase type I-alpha regulatory subunit"/>
    <property type="match status" value="1"/>
</dbReference>
<evidence type="ECO:0000259" key="9">
    <source>
        <dbReference type="PROSITE" id="PS50042"/>
    </source>
</evidence>
<dbReference type="InterPro" id="IPR018488">
    <property type="entry name" value="cNMP-bd_CS"/>
</dbReference>
<dbReference type="GO" id="GO:0010628">
    <property type="term" value="P:positive regulation of gene expression"/>
    <property type="evidence" value="ECO:0007669"/>
    <property type="project" value="UniProtKB-ARBA"/>
</dbReference>
<dbReference type="InterPro" id="IPR005225">
    <property type="entry name" value="Small_GTP-bd"/>
</dbReference>
<dbReference type="PROSITE" id="PS50042">
    <property type="entry name" value="CNMP_BINDING_3"/>
    <property type="match status" value="2"/>
</dbReference>
<dbReference type="GO" id="GO:0030552">
    <property type="term" value="F:cAMP binding"/>
    <property type="evidence" value="ECO:0007669"/>
    <property type="project" value="UniProtKB-KW"/>
</dbReference>
<dbReference type="SMART" id="SM00100">
    <property type="entry name" value="cNMP"/>
    <property type="match status" value="2"/>
</dbReference>
<dbReference type="SMART" id="SM00173">
    <property type="entry name" value="RAS"/>
    <property type="match status" value="1"/>
</dbReference>
<evidence type="ECO:0000256" key="2">
    <source>
        <dbReference type="ARBA" id="ARBA00020355"/>
    </source>
</evidence>
<keyword evidence="3" id="KW-0597">Phosphoprotein</keyword>
<sequence length="734" mass="82023">MRMTFRASTDSDDEDDPQKPVSNIVASYLRDHNIAGLMKKALIKLCLEMPDDPVRFLHLHFARLYAKNTKEEDQAHVASFGRYGGSADVGRTIGERFMPRRGEATASSVGDEKTTAAVPPQSPAAAAAVATSEGRLNTSLAAPQGSSIGVATMATWLCDFVQHVGEQEIVIYIHFHPAGLTRVACCVPLGRTLFSETLTMQHPRHCCGHFSAVSSTSSNVPSSSRPEEEQAIDSDAGDAKHRQRRGAVSAEVYSEEDVKNYVKKVVPKDDATKKALEKAMCQNVLFAHLDDNEKKDIFDAMFPVEHQANEVIIRQGDQGDNFYVIDSGEADVFVNNKLTTTIKQHGSFGELALIYGTPRAATVKAKTAVKLWALDRDTYRRILMGSTMRKRKMYEEFLSKVKILEDLDKWERLTVADALEPVSFTAGTVVVEQGQPGDEFFIILEGEVDVMQKRTEDSQPEVVGHLGPSDYFGEIALLLDRPRAATVVAKTNLKCARMDRARFERVMGPCSEILKRNIANYNSWYVSYRGLTPIRGRLICQCQNAAQASDRKKNSYYGIPFGKSSITLQFTENRFPDSYDPTIANTFSKEFEFRGRSYQLHLFDTAGQDEYSLFPRSYSVGVHGYVLVYAINSRKSFEVVKVIYDKILDSVGYTGDVSVVPIILVGNKLDLQQVEREVSADEGRKTAEKWKASFLETTAKDNHRIRELFERLLFQVEKAHGNIRDTKESSCILS</sequence>
<keyword evidence="5" id="KW-0677">Repeat</keyword>
<dbReference type="CDD" id="cd12097">
    <property type="entry name" value="DD_RI_PKA"/>
    <property type="match status" value="1"/>
</dbReference>
<dbReference type="GO" id="GO:0004862">
    <property type="term" value="F:cAMP-dependent protein kinase inhibitor activity"/>
    <property type="evidence" value="ECO:0007669"/>
    <property type="project" value="TreeGrafter"/>
</dbReference>
<dbReference type="SMART" id="SM00175">
    <property type="entry name" value="RAB"/>
    <property type="match status" value="1"/>
</dbReference>
<feature type="domain" description="Cyclic nucleotide-binding" evidence="9">
    <location>
        <begin position="403"/>
        <end position="524"/>
    </location>
</feature>
<evidence type="ECO:0000256" key="5">
    <source>
        <dbReference type="ARBA" id="ARBA00022737"/>
    </source>
</evidence>
<evidence type="ECO:0000256" key="8">
    <source>
        <dbReference type="SAM" id="MobiDB-lite"/>
    </source>
</evidence>
<proteinExistence type="inferred from homology"/>
<dbReference type="PROSITE" id="PS51419">
    <property type="entry name" value="RAB"/>
    <property type="match status" value="1"/>
</dbReference>
<dbReference type="PANTHER" id="PTHR11635">
    <property type="entry name" value="CAMP-DEPENDENT PROTEIN KINASE REGULATORY CHAIN"/>
    <property type="match status" value="1"/>
</dbReference>
<dbReference type="PANTHER" id="PTHR11635:SF152">
    <property type="entry name" value="CAMP-DEPENDENT PROTEIN KINASE TYPE I REGULATORY SUBUNIT-RELATED"/>
    <property type="match status" value="1"/>
</dbReference>
<gene>
    <name evidence="10" type="ORF">M514_02894</name>
</gene>
<dbReference type="GO" id="GO:0005829">
    <property type="term" value="C:cytosol"/>
    <property type="evidence" value="ECO:0007669"/>
    <property type="project" value="TreeGrafter"/>
</dbReference>
<evidence type="ECO:0000256" key="3">
    <source>
        <dbReference type="ARBA" id="ARBA00022553"/>
    </source>
</evidence>
<dbReference type="GO" id="GO:0007611">
    <property type="term" value="P:learning or memory"/>
    <property type="evidence" value="ECO:0007669"/>
    <property type="project" value="UniProtKB-ARBA"/>
</dbReference>
<dbReference type="InterPro" id="IPR018490">
    <property type="entry name" value="cNMP-bd_dom_sf"/>
</dbReference>
<feature type="domain" description="Cyclic nucleotide-binding" evidence="9">
    <location>
        <begin position="285"/>
        <end position="400"/>
    </location>
</feature>